<evidence type="ECO:0000313" key="1">
    <source>
        <dbReference type="EMBL" id="KAF3223445.1"/>
    </source>
</evidence>
<dbReference type="EMBL" id="WIPF01000036">
    <property type="protein sequence ID" value="KAF3223445.1"/>
    <property type="molecule type" value="Genomic_DNA"/>
</dbReference>
<accession>A0A6G1LRM4</accession>
<dbReference type="AlphaFoldDB" id="A0A6G1LRM4"/>
<name>A0A6G1LRM4_ORBOL</name>
<proteinExistence type="predicted"/>
<evidence type="ECO:0000313" key="2">
    <source>
        <dbReference type="Proteomes" id="UP000483672"/>
    </source>
</evidence>
<sequence length="95" mass="10612">MSVDIPIWETAFLPACSFLSKPSVLTQTHPQAKTADQPTVLFRAWILPCKGQKPARGVPFVRFVCLAAETCHWEPHAKLQRHIPALEQIPGRPSD</sequence>
<dbReference type="Proteomes" id="UP000483672">
    <property type="component" value="Unassembled WGS sequence"/>
</dbReference>
<reference evidence="1 2" key="1">
    <citation type="submission" date="2019-06" db="EMBL/GenBank/DDBJ databases">
        <authorList>
            <person name="Palmer J.M."/>
        </authorList>
    </citation>
    <scope>NUCLEOTIDE SEQUENCE [LARGE SCALE GENOMIC DNA]</scope>
    <source>
        <strain evidence="1 2">TWF191</strain>
    </source>
</reference>
<gene>
    <name evidence="1" type="ORF">TWF191_011424</name>
</gene>
<protein>
    <submittedName>
        <fullName evidence="1">Uncharacterized protein</fullName>
    </submittedName>
</protein>
<organism evidence="1 2">
    <name type="scientific">Orbilia oligospora</name>
    <name type="common">Nematode-trapping fungus</name>
    <name type="synonym">Arthrobotrys oligospora</name>
    <dbReference type="NCBI Taxonomy" id="2813651"/>
    <lineage>
        <taxon>Eukaryota</taxon>
        <taxon>Fungi</taxon>
        <taxon>Dikarya</taxon>
        <taxon>Ascomycota</taxon>
        <taxon>Pezizomycotina</taxon>
        <taxon>Orbiliomycetes</taxon>
        <taxon>Orbiliales</taxon>
        <taxon>Orbiliaceae</taxon>
        <taxon>Orbilia</taxon>
    </lineage>
</organism>
<comment type="caution">
    <text evidence="1">The sequence shown here is derived from an EMBL/GenBank/DDBJ whole genome shotgun (WGS) entry which is preliminary data.</text>
</comment>